<dbReference type="AlphaFoldDB" id="A0A5S6QWA4"/>
<name>A0A5S6QWA4_TRIMR</name>
<dbReference type="WBParaSite" id="TMUE_3000011535.1">
    <property type="protein sequence ID" value="TMUE_3000011535.1"/>
    <property type="gene ID" value="WBGene00301342"/>
</dbReference>
<sequence length="137" mass="15866">MKHKGKITNGRRSSPARNSSRRPDEGTFRPIVLLVKRMSHFAKPYHPDRHHLNVSPSLLPRRGTLLPRQWPITMDYCQSYTVNDSDRRTAAVTLSRVTPSSVHTVEQESVKRKEGPQYNIRAVRLMGRKRKLKKRGD</sequence>
<proteinExistence type="predicted"/>
<evidence type="ECO:0000313" key="2">
    <source>
        <dbReference type="Proteomes" id="UP000046395"/>
    </source>
</evidence>
<feature type="region of interest" description="Disordered" evidence="1">
    <location>
        <begin position="1"/>
        <end position="27"/>
    </location>
</feature>
<dbReference type="Proteomes" id="UP000046395">
    <property type="component" value="Unassembled WGS sequence"/>
</dbReference>
<keyword evidence="2" id="KW-1185">Reference proteome</keyword>
<evidence type="ECO:0000256" key="1">
    <source>
        <dbReference type="SAM" id="MobiDB-lite"/>
    </source>
</evidence>
<organism evidence="2 3">
    <name type="scientific">Trichuris muris</name>
    <name type="common">Mouse whipworm</name>
    <dbReference type="NCBI Taxonomy" id="70415"/>
    <lineage>
        <taxon>Eukaryota</taxon>
        <taxon>Metazoa</taxon>
        <taxon>Ecdysozoa</taxon>
        <taxon>Nematoda</taxon>
        <taxon>Enoplea</taxon>
        <taxon>Dorylaimia</taxon>
        <taxon>Trichinellida</taxon>
        <taxon>Trichuridae</taxon>
        <taxon>Trichuris</taxon>
    </lineage>
</organism>
<accession>A0A5S6QWA4</accession>
<protein>
    <submittedName>
        <fullName evidence="3">Uncharacterized protein</fullName>
    </submittedName>
</protein>
<evidence type="ECO:0000313" key="3">
    <source>
        <dbReference type="WBParaSite" id="TMUE_3000011535.1"/>
    </source>
</evidence>
<reference evidence="3" key="1">
    <citation type="submission" date="2019-12" db="UniProtKB">
        <authorList>
            <consortium name="WormBaseParasite"/>
        </authorList>
    </citation>
    <scope>IDENTIFICATION</scope>
</reference>